<evidence type="ECO:0000313" key="1">
    <source>
        <dbReference type="EMBL" id="MFC3755491.1"/>
    </source>
</evidence>
<organism evidence="1 2">
    <name type="scientific">Chryseobacterium tructae</name>
    <dbReference type="NCBI Taxonomy" id="1037380"/>
    <lineage>
        <taxon>Bacteria</taxon>
        <taxon>Pseudomonadati</taxon>
        <taxon>Bacteroidota</taxon>
        <taxon>Flavobacteriia</taxon>
        <taxon>Flavobacteriales</taxon>
        <taxon>Weeksellaceae</taxon>
        <taxon>Chryseobacterium group</taxon>
        <taxon>Chryseobacterium</taxon>
    </lineage>
</organism>
<name>A0ABV7XR64_9FLAO</name>
<dbReference type="EMBL" id="JBHRYO010000002">
    <property type="protein sequence ID" value="MFC3755491.1"/>
    <property type="molecule type" value="Genomic_DNA"/>
</dbReference>
<dbReference type="RefSeq" id="WP_290295534.1">
    <property type="nucleotide sequence ID" value="NZ_JAUFQR010000001.1"/>
</dbReference>
<evidence type="ECO:0000313" key="2">
    <source>
        <dbReference type="Proteomes" id="UP001595735"/>
    </source>
</evidence>
<proteinExistence type="predicted"/>
<protein>
    <submittedName>
        <fullName evidence="1">Uncharacterized protein</fullName>
    </submittedName>
</protein>
<keyword evidence="2" id="KW-1185">Reference proteome</keyword>
<accession>A0ABV7XR64</accession>
<gene>
    <name evidence="1" type="ORF">ACFONJ_05855</name>
</gene>
<reference evidence="2" key="1">
    <citation type="journal article" date="2019" name="Int. J. Syst. Evol. Microbiol.">
        <title>The Global Catalogue of Microorganisms (GCM) 10K type strain sequencing project: providing services to taxonomists for standard genome sequencing and annotation.</title>
        <authorList>
            <consortium name="The Broad Institute Genomics Platform"/>
            <consortium name="The Broad Institute Genome Sequencing Center for Infectious Disease"/>
            <person name="Wu L."/>
            <person name="Ma J."/>
        </authorList>
    </citation>
    <scope>NUCLEOTIDE SEQUENCE [LARGE SCALE GENOMIC DNA]</scope>
    <source>
        <strain evidence="2">CECT 7798</strain>
    </source>
</reference>
<comment type="caution">
    <text evidence="1">The sequence shown here is derived from an EMBL/GenBank/DDBJ whole genome shotgun (WGS) entry which is preliminary data.</text>
</comment>
<dbReference type="Proteomes" id="UP001595735">
    <property type="component" value="Unassembled WGS sequence"/>
</dbReference>
<sequence length="114" mass="12690">MKPFILAFKESSLEKAFDFSKIKYCDKLNLSIDTQTGLPAISFLNLSTSTFTKVYNETSDSDDNFSNIMMGTLTKTSYQVEGTDDDSQYNSVKSMMATSTLTLVSQEASDSDDR</sequence>